<evidence type="ECO:0000313" key="3">
    <source>
        <dbReference type="Proteomes" id="UP000693946"/>
    </source>
</evidence>
<evidence type="ECO:0000256" key="1">
    <source>
        <dbReference type="SAM" id="MobiDB-lite"/>
    </source>
</evidence>
<dbReference type="AlphaFoldDB" id="A0AAV6RBW8"/>
<sequence>MGKRALLRNSKQDVGHIHHKPLPATRTHDPQSLSMLAPAPHCNNGSFLKTWVTVILVCESSRNGEQEGARLLLNIQPSLKKSDSEARTIRAPLSHSYTVSSFNTPHRSSRQSEGVAHWFAASE</sequence>
<name>A0AAV6RBW8_SOLSE</name>
<evidence type="ECO:0000313" key="2">
    <source>
        <dbReference type="EMBL" id="KAG7501990.1"/>
    </source>
</evidence>
<proteinExistence type="predicted"/>
<feature type="region of interest" description="Disordered" evidence="1">
    <location>
        <begin position="1"/>
        <end position="32"/>
    </location>
</feature>
<keyword evidence="3" id="KW-1185">Reference proteome</keyword>
<dbReference type="Proteomes" id="UP000693946">
    <property type="component" value="Linkage Group LG2"/>
</dbReference>
<gene>
    <name evidence="2" type="ORF">JOB18_011377</name>
</gene>
<dbReference type="EMBL" id="JAGKHQ010000012">
    <property type="protein sequence ID" value="KAG7501990.1"/>
    <property type="molecule type" value="Genomic_DNA"/>
</dbReference>
<protein>
    <submittedName>
        <fullName evidence="2">Uncharacterized protein</fullName>
    </submittedName>
</protein>
<organism evidence="2 3">
    <name type="scientific">Solea senegalensis</name>
    <name type="common">Senegalese sole</name>
    <dbReference type="NCBI Taxonomy" id="28829"/>
    <lineage>
        <taxon>Eukaryota</taxon>
        <taxon>Metazoa</taxon>
        <taxon>Chordata</taxon>
        <taxon>Craniata</taxon>
        <taxon>Vertebrata</taxon>
        <taxon>Euteleostomi</taxon>
        <taxon>Actinopterygii</taxon>
        <taxon>Neopterygii</taxon>
        <taxon>Teleostei</taxon>
        <taxon>Neoteleostei</taxon>
        <taxon>Acanthomorphata</taxon>
        <taxon>Carangaria</taxon>
        <taxon>Pleuronectiformes</taxon>
        <taxon>Pleuronectoidei</taxon>
        <taxon>Soleidae</taxon>
        <taxon>Solea</taxon>
    </lineage>
</organism>
<reference evidence="2 3" key="1">
    <citation type="journal article" date="2021" name="Sci. Rep.">
        <title>Chromosome anchoring in Senegalese sole (Solea senegalensis) reveals sex-associated markers and genome rearrangements in flatfish.</title>
        <authorList>
            <person name="Guerrero-Cozar I."/>
            <person name="Gomez-Garrido J."/>
            <person name="Berbel C."/>
            <person name="Martinez-Blanch J.F."/>
            <person name="Alioto T."/>
            <person name="Claros M.G."/>
            <person name="Gagnaire P.A."/>
            <person name="Manchado M."/>
        </authorList>
    </citation>
    <scope>NUCLEOTIDE SEQUENCE [LARGE SCALE GENOMIC DNA]</scope>
    <source>
        <strain evidence="2">Sse05_10M</strain>
    </source>
</reference>
<accession>A0AAV6RBW8</accession>
<comment type="caution">
    <text evidence="2">The sequence shown here is derived from an EMBL/GenBank/DDBJ whole genome shotgun (WGS) entry which is preliminary data.</text>
</comment>